<dbReference type="Pfam" id="PF00072">
    <property type="entry name" value="Response_reg"/>
    <property type="match status" value="1"/>
</dbReference>
<dbReference type="CDD" id="cd17546">
    <property type="entry name" value="REC_hyHK_CKI1_RcsC-like"/>
    <property type="match status" value="1"/>
</dbReference>
<dbReference type="InterPro" id="IPR000014">
    <property type="entry name" value="PAS"/>
</dbReference>
<accession>A0ABD3N9B2</accession>
<dbReference type="SUPFAM" id="SSF52172">
    <property type="entry name" value="CheY-like"/>
    <property type="match status" value="1"/>
</dbReference>
<feature type="modified residue" description="4-aspartylphosphate" evidence="5">
    <location>
        <position position="739"/>
    </location>
</feature>
<dbReference type="InterPro" id="IPR035965">
    <property type="entry name" value="PAS-like_dom_sf"/>
</dbReference>
<keyword evidence="10" id="KW-1185">Reference proteome</keyword>
<dbReference type="PANTHER" id="PTHR43047">
    <property type="entry name" value="TWO-COMPONENT HISTIDINE PROTEIN KINASE"/>
    <property type="match status" value="1"/>
</dbReference>
<dbReference type="SUPFAM" id="SSF55785">
    <property type="entry name" value="PYP-like sensor domain (PAS domain)"/>
    <property type="match status" value="1"/>
</dbReference>
<evidence type="ECO:0000259" key="7">
    <source>
        <dbReference type="PROSITE" id="PS50109"/>
    </source>
</evidence>
<dbReference type="InterPro" id="IPR005467">
    <property type="entry name" value="His_kinase_dom"/>
</dbReference>
<dbReference type="CDD" id="cd00130">
    <property type="entry name" value="PAS"/>
    <property type="match status" value="1"/>
</dbReference>
<dbReference type="PROSITE" id="PS50109">
    <property type="entry name" value="HIS_KIN"/>
    <property type="match status" value="1"/>
</dbReference>
<evidence type="ECO:0000313" key="9">
    <source>
        <dbReference type="EMBL" id="KAL3771596.1"/>
    </source>
</evidence>
<dbReference type="Proteomes" id="UP001530400">
    <property type="component" value="Unassembled WGS sequence"/>
</dbReference>
<evidence type="ECO:0000256" key="1">
    <source>
        <dbReference type="ARBA" id="ARBA00000085"/>
    </source>
</evidence>
<dbReference type="AlphaFoldDB" id="A0ABD3N9B2"/>
<reference evidence="9 10" key="1">
    <citation type="submission" date="2024-10" db="EMBL/GenBank/DDBJ databases">
        <title>Updated reference genomes for cyclostephanoid diatoms.</title>
        <authorList>
            <person name="Roberts W.R."/>
            <person name="Alverson A.J."/>
        </authorList>
    </citation>
    <scope>NUCLEOTIDE SEQUENCE [LARGE SCALE GENOMIC DNA]</scope>
    <source>
        <strain evidence="9 10">AJA010-31</strain>
    </source>
</reference>
<comment type="catalytic activity">
    <reaction evidence="1">
        <text>ATP + protein L-histidine = ADP + protein N-phospho-L-histidine.</text>
        <dbReference type="EC" id="2.7.13.3"/>
    </reaction>
</comment>
<dbReference type="Gene3D" id="3.30.450.20">
    <property type="entry name" value="PAS domain"/>
    <property type="match status" value="1"/>
</dbReference>
<dbReference type="EMBL" id="JALLPJ020001285">
    <property type="protein sequence ID" value="KAL3771596.1"/>
    <property type="molecule type" value="Genomic_DNA"/>
</dbReference>
<evidence type="ECO:0000259" key="8">
    <source>
        <dbReference type="PROSITE" id="PS50110"/>
    </source>
</evidence>
<evidence type="ECO:0000256" key="2">
    <source>
        <dbReference type="ARBA" id="ARBA00012438"/>
    </source>
</evidence>
<dbReference type="PROSITE" id="PS50110">
    <property type="entry name" value="RESPONSE_REGULATORY"/>
    <property type="match status" value="1"/>
</dbReference>
<comment type="caution">
    <text evidence="9">The sequence shown here is derived from an EMBL/GenBank/DDBJ whole genome shotgun (WGS) entry which is preliminary data.</text>
</comment>
<feature type="region of interest" description="Disordered" evidence="6">
    <location>
        <begin position="648"/>
        <end position="681"/>
    </location>
</feature>
<feature type="compositionally biased region" description="Low complexity" evidence="6">
    <location>
        <begin position="648"/>
        <end position="657"/>
    </location>
</feature>
<dbReference type="Gene3D" id="3.40.50.2300">
    <property type="match status" value="1"/>
</dbReference>
<dbReference type="SMART" id="SM00448">
    <property type="entry name" value="REC"/>
    <property type="match status" value="1"/>
</dbReference>
<dbReference type="SMART" id="SM00091">
    <property type="entry name" value="PAS"/>
    <property type="match status" value="1"/>
</dbReference>
<dbReference type="InterPro" id="IPR011006">
    <property type="entry name" value="CheY-like_superfamily"/>
</dbReference>
<dbReference type="PANTHER" id="PTHR43047:SF72">
    <property type="entry name" value="OSMOSENSING HISTIDINE PROTEIN KINASE SLN1"/>
    <property type="match status" value="1"/>
</dbReference>
<evidence type="ECO:0000256" key="3">
    <source>
        <dbReference type="ARBA" id="ARBA00022679"/>
    </source>
</evidence>
<feature type="domain" description="Histidine kinase" evidence="7">
    <location>
        <begin position="315"/>
        <end position="577"/>
    </location>
</feature>
<dbReference type="InterPro" id="IPR036890">
    <property type="entry name" value="HATPase_C_sf"/>
</dbReference>
<proteinExistence type="predicted"/>
<dbReference type="SUPFAM" id="SSF55874">
    <property type="entry name" value="ATPase domain of HSP90 chaperone/DNA topoisomerase II/histidine kinase"/>
    <property type="match status" value="1"/>
</dbReference>
<keyword evidence="4" id="KW-0418">Kinase</keyword>
<keyword evidence="3" id="KW-0808">Transferase</keyword>
<sequence>MQHHQASIPAAAPPASTPFQLEEALFSSAPVGLHCINSSGIILWANNMELTLLGFTREQYVGQQVESLVYMDLEKVDSNSYLANTAAQQQLLGSNNSNTTASASNNPLEQGVVANFVNDRTLYKEVLKQITSGRAVHDIPIRFVTYSGTVLHLILDCDAVPHSHAVTEERYYRCFTRDDTARRIQEMRSNVLFQETNRSLQMLDSFMNRSMTQMRLPLALMERACNLVAENIEDIDEVISAQANNATIILNHTIPPPVATVQAATAMTSSLKQTQQQTGGDRKRSAVVMRPVATNLAGSRQNAAATPTNPLAIGNIDTNFASPLAVALSATSEARNVVGLASRIVDDALALVDDITDLCRFDQGQVLVVDKEAVKLREVCIEALNRVPIPLCTRGVEVLLDIQTGTPARAMADRSVLQRILALLMNFAVDAAANAVSKATQSQVTGKVILSISDAALYQAQGNGGASSCKISVFYTNPPDADNVKALAGMSIDDSSSGFGQNDEVFASGTGRGGSMTRRTRLRENIERGMTTYQREKLGLGLSLVHHLVSAHGSDLRYEIVADETMTKFWFLLPTSLDFPERLNAERILKDEMQGYNMQASASRPLKRPKVAETMVMPFPSSSPVLPVAAAEAHFMPELNSPAITTQAASGAGAAASLPNADETTKSAEPKQPRQYPGVEPGARPLVLVVEDTDVSASLLCMHLRKLNCTSHRAENGEVALEMLRSAPDPSMYSLVLMDLRMPVMDGFEAAAIIRGSIATNIPIVALTGETSELHKRKCEEIGFDAFETKPLKRPQLKELLHKLVGYQAPPESVS</sequence>
<dbReference type="InterPro" id="IPR001789">
    <property type="entry name" value="Sig_transdc_resp-reg_receiver"/>
</dbReference>
<dbReference type="EC" id="2.7.13.3" evidence="2"/>
<gene>
    <name evidence="9" type="ORF">ACHAWO_012329</name>
</gene>
<evidence type="ECO:0000256" key="5">
    <source>
        <dbReference type="PROSITE-ProRule" id="PRU00169"/>
    </source>
</evidence>
<evidence type="ECO:0000256" key="6">
    <source>
        <dbReference type="SAM" id="MobiDB-lite"/>
    </source>
</evidence>
<organism evidence="9 10">
    <name type="scientific">Cyclotella atomus</name>
    <dbReference type="NCBI Taxonomy" id="382360"/>
    <lineage>
        <taxon>Eukaryota</taxon>
        <taxon>Sar</taxon>
        <taxon>Stramenopiles</taxon>
        <taxon>Ochrophyta</taxon>
        <taxon>Bacillariophyta</taxon>
        <taxon>Coscinodiscophyceae</taxon>
        <taxon>Thalassiosirophycidae</taxon>
        <taxon>Stephanodiscales</taxon>
        <taxon>Stephanodiscaceae</taxon>
        <taxon>Cyclotella</taxon>
    </lineage>
</organism>
<evidence type="ECO:0000256" key="4">
    <source>
        <dbReference type="ARBA" id="ARBA00022777"/>
    </source>
</evidence>
<evidence type="ECO:0000313" key="10">
    <source>
        <dbReference type="Proteomes" id="UP001530400"/>
    </source>
</evidence>
<feature type="compositionally biased region" description="Basic and acidic residues" evidence="6">
    <location>
        <begin position="663"/>
        <end position="672"/>
    </location>
</feature>
<name>A0ABD3N9B2_9STRA</name>
<protein>
    <recommendedName>
        <fullName evidence="2">histidine kinase</fullName>
        <ecNumber evidence="2">2.7.13.3</ecNumber>
    </recommendedName>
</protein>
<keyword evidence="5" id="KW-0597">Phosphoprotein</keyword>
<dbReference type="GO" id="GO:0004673">
    <property type="term" value="F:protein histidine kinase activity"/>
    <property type="evidence" value="ECO:0007669"/>
    <property type="project" value="UniProtKB-EC"/>
</dbReference>
<feature type="domain" description="Response regulatory" evidence="8">
    <location>
        <begin position="686"/>
        <end position="805"/>
    </location>
</feature>
<dbReference type="Gene3D" id="3.30.565.10">
    <property type="entry name" value="Histidine kinase-like ATPase, C-terminal domain"/>
    <property type="match status" value="1"/>
</dbReference>